<protein>
    <submittedName>
        <fullName evidence="9">YgiQ family radical SAM protein</fullName>
    </submittedName>
</protein>
<comment type="cofactor">
    <cofactor evidence="6">
        <name>[4Fe-4S] cluster</name>
        <dbReference type="ChEBI" id="CHEBI:49883"/>
    </cofactor>
    <text evidence="6">Binds 1 [4Fe-4S] cluster. The cluster is coordinated with 3 cysteines and an exchangeable S-adenosyl-L-methionine.</text>
</comment>
<dbReference type="NCBIfam" id="TIGR03904">
    <property type="entry name" value="SAM_YgiQ"/>
    <property type="match status" value="1"/>
</dbReference>
<organism evidence="9 10">
    <name type="scientific">Candidatus Enterocloster faecavium</name>
    <dbReference type="NCBI Taxonomy" id="2838560"/>
    <lineage>
        <taxon>Bacteria</taxon>
        <taxon>Bacillati</taxon>
        <taxon>Bacillota</taxon>
        <taxon>Clostridia</taxon>
        <taxon>Lachnospirales</taxon>
        <taxon>Lachnospiraceae</taxon>
        <taxon>Enterocloster</taxon>
    </lineage>
</organism>
<feature type="region of interest" description="Disordered" evidence="7">
    <location>
        <begin position="603"/>
        <end position="639"/>
    </location>
</feature>
<evidence type="ECO:0000259" key="8">
    <source>
        <dbReference type="PROSITE" id="PS51918"/>
    </source>
</evidence>
<evidence type="ECO:0000256" key="5">
    <source>
        <dbReference type="ARBA" id="ARBA00023014"/>
    </source>
</evidence>
<gene>
    <name evidence="9" type="ORF">H9716_08385</name>
</gene>
<dbReference type="InterPro" id="IPR006638">
    <property type="entry name" value="Elp3/MiaA/NifB-like_rSAM"/>
</dbReference>
<keyword evidence="5 6" id="KW-0411">Iron-sulfur</keyword>
<dbReference type="PROSITE" id="PS51918">
    <property type="entry name" value="RADICAL_SAM"/>
    <property type="match status" value="1"/>
</dbReference>
<dbReference type="Gene3D" id="3.80.30.20">
    <property type="entry name" value="tm_1862 like domain"/>
    <property type="match status" value="1"/>
</dbReference>
<name>A0A9D2RLK0_9FIRM</name>
<dbReference type="PANTHER" id="PTHR32331">
    <property type="entry name" value="UPF0313 PROTEIN YGIQ"/>
    <property type="match status" value="1"/>
</dbReference>
<feature type="binding site" evidence="6">
    <location>
        <position position="314"/>
    </location>
    <ligand>
        <name>[4Fe-4S] cluster</name>
        <dbReference type="ChEBI" id="CHEBI:49883"/>
        <note>4Fe-4S-S-AdoMet</note>
    </ligand>
</feature>
<reference evidence="9" key="2">
    <citation type="submission" date="2021-04" db="EMBL/GenBank/DDBJ databases">
        <authorList>
            <person name="Gilroy R."/>
        </authorList>
    </citation>
    <scope>NUCLEOTIDE SEQUENCE</scope>
    <source>
        <strain evidence="9">CHK188-4685</strain>
    </source>
</reference>
<dbReference type="GO" id="GO:0003824">
    <property type="term" value="F:catalytic activity"/>
    <property type="evidence" value="ECO:0007669"/>
    <property type="project" value="InterPro"/>
</dbReference>
<feature type="binding site" evidence="6">
    <location>
        <position position="317"/>
    </location>
    <ligand>
        <name>[4Fe-4S] cluster</name>
        <dbReference type="ChEBI" id="CHEBI:49883"/>
        <note>4Fe-4S-S-AdoMet</note>
    </ligand>
</feature>
<evidence type="ECO:0000313" key="9">
    <source>
        <dbReference type="EMBL" id="HJB07868.1"/>
    </source>
</evidence>
<feature type="binding site" evidence="6">
    <location>
        <position position="310"/>
    </location>
    <ligand>
        <name>[4Fe-4S] cluster</name>
        <dbReference type="ChEBI" id="CHEBI:49883"/>
        <note>4Fe-4S-S-AdoMet</note>
    </ligand>
</feature>
<dbReference type="GO" id="GO:0051539">
    <property type="term" value="F:4 iron, 4 sulfur cluster binding"/>
    <property type="evidence" value="ECO:0007669"/>
    <property type="project" value="UniProtKB-KW"/>
</dbReference>
<evidence type="ECO:0000313" key="10">
    <source>
        <dbReference type="Proteomes" id="UP000886804"/>
    </source>
</evidence>
<dbReference type="Pfam" id="PF08497">
    <property type="entry name" value="Radical_SAM_N"/>
    <property type="match status" value="1"/>
</dbReference>
<evidence type="ECO:0000256" key="1">
    <source>
        <dbReference type="ARBA" id="ARBA00022485"/>
    </source>
</evidence>
<keyword evidence="1 6" id="KW-0004">4Fe-4S</keyword>
<dbReference type="InterPro" id="IPR007197">
    <property type="entry name" value="rSAM"/>
</dbReference>
<proteinExistence type="inferred from homology"/>
<dbReference type="Proteomes" id="UP000886804">
    <property type="component" value="Unassembled WGS sequence"/>
</dbReference>
<dbReference type="SMART" id="SM00729">
    <property type="entry name" value="Elp3"/>
    <property type="match status" value="1"/>
</dbReference>
<dbReference type="PANTHER" id="PTHR32331:SF0">
    <property type="entry name" value="UPF0313 PROTEIN YGIQ"/>
    <property type="match status" value="1"/>
</dbReference>
<keyword evidence="4 6" id="KW-0408">Iron</keyword>
<dbReference type="InterPro" id="IPR024560">
    <property type="entry name" value="UPF0313_C"/>
</dbReference>
<dbReference type="GO" id="GO:0005506">
    <property type="term" value="F:iron ion binding"/>
    <property type="evidence" value="ECO:0007669"/>
    <property type="project" value="UniProtKB-UniRule"/>
</dbReference>
<evidence type="ECO:0000256" key="6">
    <source>
        <dbReference type="HAMAP-Rule" id="MF_01251"/>
    </source>
</evidence>
<accession>A0A9D2RLK0</accession>
<dbReference type="SUPFAM" id="SSF102114">
    <property type="entry name" value="Radical SAM enzymes"/>
    <property type="match status" value="1"/>
</dbReference>
<dbReference type="SFLD" id="SFLDS00029">
    <property type="entry name" value="Radical_SAM"/>
    <property type="match status" value="1"/>
</dbReference>
<evidence type="ECO:0000256" key="3">
    <source>
        <dbReference type="ARBA" id="ARBA00022723"/>
    </source>
</evidence>
<dbReference type="AlphaFoldDB" id="A0A9D2RLK0"/>
<dbReference type="InterPro" id="IPR058240">
    <property type="entry name" value="rSAM_sf"/>
</dbReference>
<feature type="compositionally biased region" description="Basic and acidic residues" evidence="7">
    <location>
        <begin position="614"/>
        <end position="623"/>
    </location>
</feature>
<dbReference type="Pfam" id="PF11842">
    <property type="entry name" value="DUF3362"/>
    <property type="match status" value="1"/>
</dbReference>
<keyword evidence="3 6" id="KW-0479">Metal-binding</keyword>
<evidence type="ECO:0000256" key="4">
    <source>
        <dbReference type="ARBA" id="ARBA00023004"/>
    </source>
</evidence>
<keyword evidence="2 6" id="KW-0949">S-adenosyl-L-methionine</keyword>
<dbReference type="HAMAP" id="MF_01251">
    <property type="entry name" value="UPF0313"/>
    <property type="match status" value="1"/>
</dbReference>
<dbReference type="SFLD" id="SFLDG01069">
    <property type="entry name" value="UPF0313"/>
    <property type="match status" value="1"/>
</dbReference>
<feature type="compositionally biased region" description="Basic residues" evidence="7">
    <location>
        <begin position="624"/>
        <end position="639"/>
    </location>
</feature>
<dbReference type="Pfam" id="PF04055">
    <property type="entry name" value="Radical_SAM"/>
    <property type="match status" value="1"/>
</dbReference>
<dbReference type="InterPro" id="IPR023404">
    <property type="entry name" value="rSAM_horseshoe"/>
</dbReference>
<feature type="domain" description="Radical SAM core" evidence="8">
    <location>
        <begin position="295"/>
        <end position="570"/>
    </location>
</feature>
<dbReference type="EMBL" id="DWYS01000100">
    <property type="protein sequence ID" value="HJB07868.1"/>
    <property type="molecule type" value="Genomic_DNA"/>
</dbReference>
<reference evidence="9" key="1">
    <citation type="journal article" date="2021" name="PeerJ">
        <title>Extensive microbial diversity within the chicken gut microbiome revealed by metagenomics and culture.</title>
        <authorList>
            <person name="Gilroy R."/>
            <person name="Ravi A."/>
            <person name="Getino M."/>
            <person name="Pursley I."/>
            <person name="Horton D.L."/>
            <person name="Alikhan N.F."/>
            <person name="Baker D."/>
            <person name="Gharbi K."/>
            <person name="Hall N."/>
            <person name="Watson M."/>
            <person name="Adriaenssens E.M."/>
            <person name="Foster-Nyarko E."/>
            <person name="Jarju S."/>
            <person name="Secka A."/>
            <person name="Antonio M."/>
            <person name="Oren A."/>
            <person name="Chaudhuri R.R."/>
            <person name="La Ragione R."/>
            <person name="Hildebrand F."/>
            <person name="Pallen M.J."/>
        </authorList>
    </citation>
    <scope>NUCLEOTIDE SEQUENCE</scope>
    <source>
        <strain evidence="9">CHK188-4685</strain>
    </source>
</reference>
<comment type="similarity">
    <text evidence="6">Belongs to the UPF0313 family.</text>
</comment>
<comment type="caution">
    <text evidence="9">The sequence shown here is derived from an EMBL/GenBank/DDBJ whole genome shotgun (WGS) entry which is preliminary data.</text>
</comment>
<evidence type="ECO:0000256" key="2">
    <source>
        <dbReference type="ARBA" id="ARBA00022691"/>
    </source>
</evidence>
<dbReference type="InterPro" id="IPR022946">
    <property type="entry name" value="UPF0313"/>
</dbReference>
<dbReference type="SFLD" id="SFLDG01082">
    <property type="entry name" value="B12-binding_domain_containing"/>
    <property type="match status" value="1"/>
</dbReference>
<evidence type="ECO:0000256" key="7">
    <source>
        <dbReference type="SAM" id="MobiDB-lite"/>
    </source>
</evidence>
<dbReference type="InterPro" id="IPR013704">
    <property type="entry name" value="UPF0313_N"/>
</dbReference>
<sequence>MIHDFLPISRADMEKRGWEQCDFVYVTGDAYVDHPSFGHAIISRVLEAHGYKVGIIAQPDWKNPQSITVLGEPRLGFLISGGNMDSMVNHYSVSKKRRSRDSYTPGGEMGKRPDYATIVYGNLIRSVYKHKPIIIGGIEASLRRLAHYDYWSDRLKRSILLDSQADLISYGMGERSIVEIADALNAGIEVRDITFIDGTVYRTKNLEMVYDYELLPSYEEVLRDRRKYARSFYIQYCNTDPFTGKRLAEPYSSDHLWVVQNPAAKPLTQEEMDEVYDLPYMRTYHPSYEAQGGIPAIQEVKFSLISNRGCFGACSFCALTFHQGRIIQARSHDSLAAEAQLLTKEPDFKGYIHDVGGPTANFRFPACEKQMTKGACPGRQCLFPEPCKNLNADHSDYIRLLRRLRSLPGVKKVFIRSGIRFDYLLADKSRQFLRELCQYHVSGQLKVAPEHVSDEVLSRMGKPKNKVYRQFVKEYEQMNARLGLKQYLVPYLMSSHPGSTLKDAVELAEYLRDLGYMPEQVQDFYPTPSTISTCMYYTGLDPRTMEPVYVPVSPHEKAMQRALIQYRNPKNYDLVEEALKRAGRTDLIGYDRKCLIRPRRGRNAGKMRTVKAMPGEKKKPEQKRSKKKTIRNIHKKKNI</sequence>